<dbReference type="EC" id="1.1.1.34" evidence="2"/>
<dbReference type="Gene3D" id="3.90.770.10">
    <property type="entry name" value="3-hydroxy-3-methylglutaryl-coenzyme A Reductase, Chain A, domain 2"/>
    <property type="match status" value="1"/>
</dbReference>
<name>A0A0G0T8A2_9BACT</name>
<dbReference type="Proteomes" id="UP000034539">
    <property type="component" value="Unassembled WGS sequence"/>
</dbReference>
<dbReference type="PROSITE" id="PS00318">
    <property type="entry name" value="HMG_COA_REDUCTASE_2"/>
    <property type="match status" value="1"/>
</dbReference>
<dbReference type="PRINTS" id="PR00071">
    <property type="entry name" value="HMGCOARDTASE"/>
</dbReference>
<dbReference type="PANTHER" id="PTHR10572:SF24">
    <property type="entry name" value="3-HYDROXY-3-METHYLGLUTARYL-COENZYME A REDUCTASE"/>
    <property type="match status" value="1"/>
</dbReference>
<dbReference type="EMBL" id="LBXN01000006">
    <property type="protein sequence ID" value="KKR34087.1"/>
    <property type="molecule type" value="Genomic_DNA"/>
</dbReference>
<evidence type="ECO:0000256" key="3">
    <source>
        <dbReference type="ARBA" id="ARBA00022857"/>
    </source>
</evidence>
<dbReference type="PROSITE" id="PS50065">
    <property type="entry name" value="HMG_COA_REDUCTASE_4"/>
    <property type="match status" value="1"/>
</dbReference>
<dbReference type="InterPro" id="IPR023076">
    <property type="entry name" value="HMG_CoA_Rdtase_CS"/>
</dbReference>
<gene>
    <name evidence="5" type="ORF">UT63_C0006G0005</name>
</gene>
<evidence type="ECO:0000256" key="4">
    <source>
        <dbReference type="ARBA" id="ARBA00023002"/>
    </source>
</evidence>
<dbReference type="GO" id="GO:0004420">
    <property type="term" value="F:hydroxymethylglutaryl-CoA reductase (NADPH) activity"/>
    <property type="evidence" value="ECO:0007669"/>
    <property type="project" value="UniProtKB-EC"/>
</dbReference>
<dbReference type="SUPFAM" id="SSF56542">
    <property type="entry name" value="Substrate-binding domain of HMG-CoA reductase"/>
    <property type="match status" value="1"/>
</dbReference>
<dbReference type="Gene3D" id="3.30.70.420">
    <property type="entry name" value="Hydroxymethylglutaryl-CoA reductase, class I/II, NAD/NADP-binding domain"/>
    <property type="match status" value="1"/>
</dbReference>
<dbReference type="PROSITE" id="PS00066">
    <property type="entry name" value="HMG_COA_REDUCTASE_1"/>
    <property type="match status" value="1"/>
</dbReference>
<evidence type="ECO:0000256" key="1">
    <source>
        <dbReference type="ARBA" id="ARBA00007661"/>
    </source>
</evidence>
<keyword evidence="3" id="KW-0521">NADP</keyword>
<evidence type="ECO:0000313" key="6">
    <source>
        <dbReference type="Proteomes" id="UP000034539"/>
    </source>
</evidence>
<dbReference type="GO" id="GO:0016126">
    <property type="term" value="P:sterol biosynthetic process"/>
    <property type="evidence" value="ECO:0007669"/>
    <property type="project" value="TreeGrafter"/>
</dbReference>
<dbReference type="AlphaFoldDB" id="A0A0G0T8A2"/>
<organism evidence="5 6">
    <name type="scientific">Candidatus Gottesmanbacteria bacterium GW2011_GWC2_39_8</name>
    <dbReference type="NCBI Taxonomy" id="1618450"/>
    <lineage>
        <taxon>Bacteria</taxon>
        <taxon>Candidatus Gottesmaniibacteriota</taxon>
    </lineage>
</organism>
<dbReference type="PANTHER" id="PTHR10572">
    <property type="entry name" value="3-HYDROXY-3-METHYLGLUTARYL-COENZYME A REDUCTASE"/>
    <property type="match status" value="1"/>
</dbReference>
<sequence>MNLRDYKTSKARREAIEKLTGKSFVAVGGNILKEDSVLNRNIENMIGAVQIPLGIAGKLKIKGDKAKGEFFIPLATSEGALVASVNRGCKAVSESGGTRVMVENVGVTRGPVFQTEGIYQSRNLKTWAYDHFDDVSRISGQTSSHIKLQNFDAEIVGNLVYFRFVFDTMDAMGMNMVTKASAAIVKYIEEMTGTVCLSVAGNFDIDKKPAWLNSICGRGKKVWAEVVLSEKILKETLKTDAESFYKVWLSKCMIGSALSGSLGFNSHFANIIAAIFLATGQDAAHITEGSLGITTTEIIEKKSLYVSVYLPDLMIGTVGGGTGLPAQKEALSILGIPDPKLKEGEQVLKFAEIIAGAVLAGEISLLASLSEGSLAKAHERLGRGKRI</sequence>
<protein>
    <recommendedName>
        <fullName evidence="2">hydroxymethylglutaryl-CoA reductase (NADPH)</fullName>
        <ecNumber evidence="2">1.1.1.34</ecNumber>
    </recommendedName>
</protein>
<dbReference type="CDD" id="cd00643">
    <property type="entry name" value="HMG-CoA_reductase_classI"/>
    <property type="match status" value="1"/>
</dbReference>
<dbReference type="InterPro" id="IPR009023">
    <property type="entry name" value="HMG_CoA_Rdtase_NAD(P)-bd_sf"/>
</dbReference>
<reference evidence="5 6" key="1">
    <citation type="journal article" date="2015" name="Nature">
        <title>rRNA introns, odd ribosomes, and small enigmatic genomes across a large radiation of phyla.</title>
        <authorList>
            <person name="Brown C.T."/>
            <person name="Hug L.A."/>
            <person name="Thomas B.C."/>
            <person name="Sharon I."/>
            <person name="Castelle C.J."/>
            <person name="Singh A."/>
            <person name="Wilkins M.J."/>
            <person name="Williams K.H."/>
            <person name="Banfield J.F."/>
        </authorList>
    </citation>
    <scope>NUCLEOTIDE SEQUENCE [LARGE SCALE GENOMIC DNA]</scope>
</reference>
<dbReference type="Pfam" id="PF00368">
    <property type="entry name" value="HMG-CoA_red"/>
    <property type="match status" value="1"/>
</dbReference>
<dbReference type="InterPro" id="IPR002202">
    <property type="entry name" value="HMG_CoA_Rdtase"/>
</dbReference>
<dbReference type="GO" id="GO:0015936">
    <property type="term" value="P:coenzyme A metabolic process"/>
    <property type="evidence" value="ECO:0007669"/>
    <property type="project" value="InterPro"/>
</dbReference>
<dbReference type="PATRIC" id="fig|1618450.3.peg.196"/>
<dbReference type="InterPro" id="IPR004554">
    <property type="entry name" value="HMG_CoA_Rdtase_eu_arc"/>
</dbReference>
<evidence type="ECO:0000313" key="5">
    <source>
        <dbReference type="EMBL" id="KKR34087.1"/>
    </source>
</evidence>
<dbReference type="InterPro" id="IPR023074">
    <property type="entry name" value="HMG_CoA_Rdtase_cat_sf"/>
</dbReference>
<proteinExistence type="inferred from homology"/>
<keyword evidence="4" id="KW-0560">Oxidoreductase</keyword>
<accession>A0A0G0T8A2</accession>
<dbReference type="InterPro" id="IPR009029">
    <property type="entry name" value="HMG_CoA_Rdtase_sub-bd_dom_sf"/>
</dbReference>
<dbReference type="GO" id="GO:0008299">
    <property type="term" value="P:isoprenoid biosynthetic process"/>
    <property type="evidence" value="ECO:0007669"/>
    <property type="project" value="InterPro"/>
</dbReference>
<comment type="caution">
    <text evidence="5">The sequence shown here is derived from an EMBL/GenBank/DDBJ whole genome shotgun (WGS) entry which is preliminary data.</text>
</comment>
<dbReference type="SUPFAM" id="SSF55035">
    <property type="entry name" value="NAD-binding domain of HMG-CoA reductase"/>
    <property type="match status" value="1"/>
</dbReference>
<evidence type="ECO:0000256" key="2">
    <source>
        <dbReference type="ARBA" id="ARBA00012999"/>
    </source>
</evidence>
<comment type="similarity">
    <text evidence="1">Belongs to the HMG-CoA reductase family.</text>
</comment>